<dbReference type="Proteomes" id="UP000268093">
    <property type="component" value="Unassembled WGS sequence"/>
</dbReference>
<evidence type="ECO:0000313" key="2">
    <source>
        <dbReference type="Proteomes" id="UP000268093"/>
    </source>
</evidence>
<comment type="caution">
    <text evidence="1">The sequence shown here is derived from an EMBL/GenBank/DDBJ whole genome shotgun (WGS) entry which is preliminary data.</text>
</comment>
<reference evidence="1 2" key="1">
    <citation type="journal article" date="2018" name="New Phytol.">
        <title>Phylogenomics of Endogonaceae and evolution of mycorrhizas within Mucoromycota.</title>
        <authorList>
            <person name="Chang Y."/>
            <person name="Desiro A."/>
            <person name="Na H."/>
            <person name="Sandor L."/>
            <person name="Lipzen A."/>
            <person name="Clum A."/>
            <person name="Barry K."/>
            <person name="Grigoriev I.V."/>
            <person name="Martin F.M."/>
            <person name="Stajich J.E."/>
            <person name="Smith M.E."/>
            <person name="Bonito G."/>
            <person name="Spatafora J.W."/>
        </authorList>
    </citation>
    <scope>NUCLEOTIDE SEQUENCE [LARGE SCALE GENOMIC DNA]</scope>
    <source>
        <strain evidence="1 2">GMNB39</strain>
    </source>
</reference>
<protein>
    <submittedName>
        <fullName evidence="1">Uncharacterized protein</fullName>
    </submittedName>
</protein>
<dbReference type="AlphaFoldDB" id="A0A433D6C2"/>
<sequence>MTPLPKITELQMKLIVFPIVPVSKSSTGRVFLSFVFLSGYFIYGAHGTLAPRLKATATTSIVPKTLLSCLYLHEWNGMEPKAPAFPKTFVIPPSVGSHTHITENLCRVVGFIALAWQILVSQPKGARFRISIGDRHRSMSKLGRWPIVLFRDPHGDIMMDSTPRVAITKENKKAYYNTIETR</sequence>
<keyword evidence="2" id="KW-1185">Reference proteome</keyword>
<accession>A0A433D6C2</accession>
<name>A0A433D6C2_9FUNG</name>
<gene>
    <name evidence="1" type="ORF">BC936DRAFT_147008</name>
</gene>
<dbReference type="EMBL" id="RBNI01005919">
    <property type="protein sequence ID" value="RUP46396.1"/>
    <property type="molecule type" value="Genomic_DNA"/>
</dbReference>
<proteinExistence type="predicted"/>
<evidence type="ECO:0000313" key="1">
    <source>
        <dbReference type="EMBL" id="RUP46396.1"/>
    </source>
</evidence>
<organism evidence="1 2">
    <name type="scientific">Jimgerdemannia flammicorona</name>
    <dbReference type="NCBI Taxonomy" id="994334"/>
    <lineage>
        <taxon>Eukaryota</taxon>
        <taxon>Fungi</taxon>
        <taxon>Fungi incertae sedis</taxon>
        <taxon>Mucoromycota</taxon>
        <taxon>Mucoromycotina</taxon>
        <taxon>Endogonomycetes</taxon>
        <taxon>Endogonales</taxon>
        <taxon>Endogonaceae</taxon>
        <taxon>Jimgerdemannia</taxon>
    </lineage>
</organism>